<evidence type="ECO:0008006" key="3">
    <source>
        <dbReference type="Google" id="ProtNLM"/>
    </source>
</evidence>
<dbReference type="AlphaFoldDB" id="A0A383CS27"/>
<name>A0A383CS27_9ZZZZ</name>
<feature type="non-terminal residue" evidence="2">
    <location>
        <position position="85"/>
    </location>
</feature>
<accession>A0A383CS27</accession>
<protein>
    <recommendedName>
        <fullName evidence="3">MORN repeat variant</fullName>
    </recommendedName>
</protein>
<organism evidence="2">
    <name type="scientific">marine metagenome</name>
    <dbReference type="NCBI Taxonomy" id="408172"/>
    <lineage>
        <taxon>unclassified sequences</taxon>
        <taxon>metagenomes</taxon>
        <taxon>ecological metagenomes</taxon>
    </lineage>
</organism>
<gene>
    <name evidence="2" type="ORF">METZ01_LOCUS488010</name>
</gene>
<evidence type="ECO:0000313" key="2">
    <source>
        <dbReference type="EMBL" id="SVE35156.1"/>
    </source>
</evidence>
<dbReference type="EMBL" id="UINC01211310">
    <property type="protein sequence ID" value="SVE35156.1"/>
    <property type="molecule type" value="Genomic_DNA"/>
</dbReference>
<proteinExistence type="predicted"/>
<reference evidence="2" key="1">
    <citation type="submission" date="2018-05" db="EMBL/GenBank/DDBJ databases">
        <authorList>
            <person name="Lanie J.A."/>
            <person name="Ng W.-L."/>
            <person name="Kazmierczak K.M."/>
            <person name="Andrzejewski T.M."/>
            <person name="Davidsen T.M."/>
            <person name="Wayne K.J."/>
            <person name="Tettelin H."/>
            <person name="Glass J.I."/>
            <person name="Rusch D."/>
            <person name="Podicherti R."/>
            <person name="Tsui H.-C.T."/>
            <person name="Winkler M.E."/>
        </authorList>
    </citation>
    <scope>NUCLEOTIDE SEQUENCE</scope>
</reference>
<evidence type="ECO:0000256" key="1">
    <source>
        <dbReference type="SAM" id="MobiDB-lite"/>
    </source>
</evidence>
<dbReference type="Gene3D" id="3.90.930.1">
    <property type="match status" value="1"/>
</dbReference>
<feature type="region of interest" description="Disordered" evidence="1">
    <location>
        <begin position="61"/>
        <end position="85"/>
    </location>
</feature>
<dbReference type="SUPFAM" id="SSF82185">
    <property type="entry name" value="Histone H3 K4-specific methyltransferase SET7/9 N-terminal domain"/>
    <property type="match status" value="1"/>
</dbReference>
<sequence>MKKILLFMLVYVVSVAFAQTHEIIDELHDNGYPKSIKTYRESMGKLEIMKETQWYEDGKQKEKGAYKNGQRNGKWTMWHENGHKE</sequence>